<dbReference type="FunFam" id="3.40.640.10:FF:000046">
    <property type="entry name" value="Cystathionine gamma-lyase"/>
    <property type="match status" value="1"/>
</dbReference>
<evidence type="ECO:0000256" key="2">
    <source>
        <dbReference type="ARBA" id="ARBA00012224"/>
    </source>
</evidence>
<dbReference type="AlphaFoldDB" id="A0A382HB09"/>
<keyword evidence="3" id="KW-0028">Amino-acid biosynthesis</keyword>
<comment type="cofactor">
    <cofactor evidence="1">
        <name>pyridoxal 5'-phosphate</name>
        <dbReference type="ChEBI" id="CHEBI:597326"/>
    </cofactor>
</comment>
<evidence type="ECO:0000256" key="5">
    <source>
        <dbReference type="ARBA" id="ARBA00023167"/>
    </source>
</evidence>
<dbReference type="InterPro" id="IPR054542">
    <property type="entry name" value="Cys_met_metab_PP"/>
</dbReference>
<dbReference type="PANTHER" id="PTHR11808">
    <property type="entry name" value="TRANS-SULFURATION ENZYME FAMILY MEMBER"/>
    <property type="match status" value="1"/>
</dbReference>
<sequence length="387" mass="42999">MKKKGEFRTLCVHEGNLKDLKFKGSVSPLYMSTSYAFYEEGHNRYPRYFNTPNQIGLGKKLAALEGAELGLIFGSGMAAISTALLSHLKQGDHIIIQNDLYGGTRHFIKETFPKYNISYTFTDGLTIGNVEKLIQENTKGIYLESPSNPLLKIIDLSAMSKLAKGKKLWTMIDNTFASPVNQNPVEFGIDVVIHSGTKYLGGHSDILAGAIVTSNEHMKKIIRTAKNLGGSLSDSTVWLLERSMKTLFIRVAAQNQNAQKLADHLEKHELISKVNYPGLMSHPQHELAIKQMKGFGGMLSFELMPNVNTSDFFKNLKLIKPSMSLAGVESTLLSPRLTSHASLTETERKQQGITEQLIRFSVGIEDVEDLKNDLNQALINAEKNNKL</sequence>
<evidence type="ECO:0000256" key="3">
    <source>
        <dbReference type="ARBA" id="ARBA00022605"/>
    </source>
</evidence>
<dbReference type="PANTHER" id="PTHR11808:SF50">
    <property type="entry name" value="CYSTATHIONINE BETA-LYASE"/>
    <property type="match status" value="1"/>
</dbReference>
<dbReference type="Pfam" id="PF01053">
    <property type="entry name" value="Cys_Met_Meta_PP"/>
    <property type="match status" value="1"/>
</dbReference>
<organism evidence="7">
    <name type="scientific">marine metagenome</name>
    <dbReference type="NCBI Taxonomy" id="408172"/>
    <lineage>
        <taxon>unclassified sequences</taxon>
        <taxon>metagenomes</taxon>
        <taxon>ecological metagenomes</taxon>
    </lineage>
</organism>
<dbReference type="InterPro" id="IPR015424">
    <property type="entry name" value="PyrdxlP-dep_Trfase"/>
</dbReference>
<dbReference type="FunFam" id="3.90.1150.10:FF:000033">
    <property type="entry name" value="Cystathionine gamma-synthase"/>
    <property type="match status" value="1"/>
</dbReference>
<keyword evidence="4" id="KW-0663">Pyridoxal phosphate</keyword>
<accession>A0A382HB09</accession>
<dbReference type="GO" id="GO:0047804">
    <property type="term" value="F:cysteine-S-conjugate beta-lyase activity"/>
    <property type="evidence" value="ECO:0007669"/>
    <property type="project" value="UniProtKB-EC"/>
</dbReference>
<dbReference type="EC" id="4.4.1.13" evidence="2"/>
<dbReference type="InterPro" id="IPR015422">
    <property type="entry name" value="PyrdxlP-dep_Trfase_small"/>
</dbReference>
<dbReference type="GO" id="GO:0005737">
    <property type="term" value="C:cytoplasm"/>
    <property type="evidence" value="ECO:0007669"/>
    <property type="project" value="TreeGrafter"/>
</dbReference>
<dbReference type="PROSITE" id="PS00868">
    <property type="entry name" value="CYS_MET_METAB_PP"/>
    <property type="match status" value="1"/>
</dbReference>
<dbReference type="InterPro" id="IPR000277">
    <property type="entry name" value="Cys/Met-Metab_PyrdxlP-dep_enz"/>
</dbReference>
<evidence type="ECO:0000256" key="1">
    <source>
        <dbReference type="ARBA" id="ARBA00001933"/>
    </source>
</evidence>
<dbReference type="Gene3D" id="3.40.640.10">
    <property type="entry name" value="Type I PLP-dependent aspartate aminotransferase-like (Major domain)"/>
    <property type="match status" value="1"/>
</dbReference>
<dbReference type="InterPro" id="IPR015421">
    <property type="entry name" value="PyrdxlP-dep_Trfase_major"/>
</dbReference>
<dbReference type="Gene3D" id="3.90.1150.10">
    <property type="entry name" value="Aspartate Aminotransferase, domain 1"/>
    <property type="match status" value="1"/>
</dbReference>
<dbReference type="GO" id="GO:0009086">
    <property type="term" value="P:methionine biosynthetic process"/>
    <property type="evidence" value="ECO:0007669"/>
    <property type="project" value="UniProtKB-KW"/>
</dbReference>
<evidence type="ECO:0000256" key="6">
    <source>
        <dbReference type="ARBA" id="ARBA00023239"/>
    </source>
</evidence>
<dbReference type="EMBL" id="UINC01060223">
    <property type="protein sequence ID" value="SVB84508.1"/>
    <property type="molecule type" value="Genomic_DNA"/>
</dbReference>
<name>A0A382HB09_9ZZZZ</name>
<protein>
    <recommendedName>
        <fullName evidence="2">cysteine-S-conjugate beta-lyase</fullName>
        <ecNumber evidence="2">4.4.1.13</ecNumber>
    </recommendedName>
</protein>
<gene>
    <name evidence="7" type="ORF">METZ01_LOCUS237362</name>
</gene>
<keyword evidence="5" id="KW-0486">Methionine biosynthesis</keyword>
<dbReference type="GO" id="GO:0019346">
    <property type="term" value="P:transsulfuration"/>
    <property type="evidence" value="ECO:0007669"/>
    <property type="project" value="InterPro"/>
</dbReference>
<dbReference type="GO" id="GO:0030170">
    <property type="term" value="F:pyridoxal phosphate binding"/>
    <property type="evidence" value="ECO:0007669"/>
    <property type="project" value="InterPro"/>
</dbReference>
<dbReference type="PIRSF" id="PIRSF001434">
    <property type="entry name" value="CGS"/>
    <property type="match status" value="1"/>
</dbReference>
<evidence type="ECO:0000313" key="7">
    <source>
        <dbReference type="EMBL" id="SVB84508.1"/>
    </source>
</evidence>
<evidence type="ECO:0000256" key="4">
    <source>
        <dbReference type="ARBA" id="ARBA00022898"/>
    </source>
</evidence>
<dbReference type="CDD" id="cd00614">
    <property type="entry name" value="CGS_like"/>
    <property type="match status" value="1"/>
</dbReference>
<proteinExistence type="predicted"/>
<dbReference type="SUPFAM" id="SSF53383">
    <property type="entry name" value="PLP-dependent transferases"/>
    <property type="match status" value="1"/>
</dbReference>
<keyword evidence="6" id="KW-0456">Lyase</keyword>
<reference evidence="7" key="1">
    <citation type="submission" date="2018-05" db="EMBL/GenBank/DDBJ databases">
        <authorList>
            <person name="Lanie J.A."/>
            <person name="Ng W.-L."/>
            <person name="Kazmierczak K.M."/>
            <person name="Andrzejewski T.M."/>
            <person name="Davidsen T.M."/>
            <person name="Wayne K.J."/>
            <person name="Tettelin H."/>
            <person name="Glass J.I."/>
            <person name="Rusch D."/>
            <person name="Podicherti R."/>
            <person name="Tsui H.-C.T."/>
            <person name="Winkler M.E."/>
        </authorList>
    </citation>
    <scope>NUCLEOTIDE SEQUENCE</scope>
</reference>